<proteinExistence type="predicted"/>
<dbReference type="PANTHER" id="PTHR48098:SF1">
    <property type="entry name" value="DIACYLGLYCEROL ACYLTRANSFERASE_MYCOLYLTRANSFERASE AG85A"/>
    <property type="match status" value="1"/>
</dbReference>
<keyword evidence="1" id="KW-0732">Signal</keyword>
<evidence type="ECO:0000313" key="3">
    <source>
        <dbReference type="Proteomes" id="UP000253209"/>
    </source>
</evidence>
<organism evidence="2 3">
    <name type="scientific">Mucilaginibacter hurinus</name>
    <dbReference type="NCBI Taxonomy" id="2201324"/>
    <lineage>
        <taxon>Bacteria</taxon>
        <taxon>Pseudomonadati</taxon>
        <taxon>Bacteroidota</taxon>
        <taxon>Sphingobacteriia</taxon>
        <taxon>Sphingobacteriales</taxon>
        <taxon>Sphingobacteriaceae</taxon>
        <taxon>Mucilaginibacter</taxon>
    </lineage>
</organism>
<comment type="caution">
    <text evidence="2">The sequence shown here is derived from an EMBL/GenBank/DDBJ whole genome shotgun (WGS) entry which is preliminary data.</text>
</comment>
<dbReference type="InterPro" id="IPR029058">
    <property type="entry name" value="AB_hydrolase_fold"/>
</dbReference>
<reference evidence="2 3" key="1">
    <citation type="submission" date="2018-05" db="EMBL/GenBank/DDBJ databases">
        <title>Mucilaginibacter hurinus sp. nov., isolated from briquette warehouse soil.</title>
        <authorList>
            <person name="Choi L."/>
        </authorList>
    </citation>
    <scope>NUCLEOTIDE SEQUENCE [LARGE SCALE GENOMIC DNA]</scope>
    <source>
        <strain evidence="2 3">ZR32</strain>
    </source>
</reference>
<dbReference type="PANTHER" id="PTHR48098">
    <property type="entry name" value="ENTEROCHELIN ESTERASE-RELATED"/>
    <property type="match status" value="1"/>
</dbReference>
<dbReference type="AlphaFoldDB" id="A0A367GSI3"/>
<name>A0A367GSI3_9SPHI</name>
<feature type="signal peptide" evidence="1">
    <location>
        <begin position="1"/>
        <end position="21"/>
    </location>
</feature>
<keyword evidence="3" id="KW-1185">Reference proteome</keyword>
<dbReference type="EMBL" id="QGDC01000002">
    <property type="protein sequence ID" value="RCH56055.1"/>
    <property type="molecule type" value="Genomic_DNA"/>
</dbReference>
<dbReference type="GO" id="GO:0016747">
    <property type="term" value="F:acyltransferase activity, transferring groups other than amino-acyl groups"/>
    <property type="evidence" value="ECO:0007669"/>
    <property type="project" value="TreeGrafter"/>
</dbReference>
<gene>
    <name evidence="2" type="ORF">DJ568_04720</name>
</gene>
<sequence length="272" mass="30377">MRRILPGIGLWLLASTFTCSAATVDTVEVYSDAMKKNVRAAVIKPGNYSSARPLPVVYFLHGLLGSYKQFLQSVPEFADYADKYNILIVCPDGSAAGWYFDSPVNNQSRYETHISSEIVSYVDSHYNTVKNRKGRAIAGGSMGGHGAFYIAFKHQDIFGAAGSISGCVDIRAYPKMFAIQNVLGDYAEYPQRWEENTVINLTHLLTPYSLALIFDCGSEDMFADVNKALHQKMLNMNIPHHYISRPGGHTFEYMTTAIGFQMLFISNFFSNR</sequence>
<dbReference type="RefSeq" id="WP_114004092.1">
    <property type="nucleotide sequence ID" value="NZ_QGDC01000002.1"/>
</dbReference>
<dbReference type="InterPro" id="IPR000801">
    <property type="entry name" value="Esterase-like"/>
</dbReference>
<evidence type="ECO:0000256" key="1">
    <source>
        <dbReference type="SAM" id="SignalP"/>
    </source>
</evidence>
<dbReference type="Proteomes" id="UP000253209">
    <property type="component" value="Unassembled WGS sequence"/>
</dbReference>
<dbReference type="Pfam" id="PF00756">
    <property type="entry name" value="Esterase"/>
    <property type="match status" value="1"/>
</dbReference>
<feature type="chain" id="PRO_5016612343" evidence="1">
    <location>
        <begin position="22"/>
        <end position="272"/>
    </location>
</feature>
<dbReference type="OrthoDB" id="9803578at2"/>
<dbReference type="InterPro" id="IPR050583">
    <property type="entry name" value="Mycobacterial_A85_antigen"/>
</dbReference>
<protein>
    <submittedName>
        <fullName evidence="2">Esterase family protein</fullName>
    </submittedName>
</protein>
<dbReference type="SUPFAM" id="SSF53474">
    <property type="entry name" value="alpha/beta-Hydrolases"/>
    <property type="match status" value="1"/>
</dbReference>
<accession>A0A367GSI3</accession>
<dbReference type="Gene3D" id="3.40.50.1820">
    <property type="entry name" value="alpha/beta hydrolase"/>
    <property type="match status" value="1"/>
</dbReference>
<evidence type="ECO:0000313" key="2">
    <source>
        <dbReference type="EMBL" id="RCH56055.1"/>
    </source>
</evidence>